<evidence type="ECO:0000259" key="13">
    <source>
        <dbReference type="Pfam" id="PF00593"/>
    </source>
</evidence>
<keyword evidence="7 11" id="KW-0798">TonB box</keyword>
<keyword evidence="15" id="KW-0675">Receptor</keyword>
<dbReference type="InterPro" id="IPR037066">
    <property type="entry name" value="Plug_dom_sf"/>
</dbReference>
<dbReference type="InterPro" id="IPR000531">
    <property type="entry name" value="Beta-barrel_TonB"/>
</dbReference>
<keyword evidence="8 10" id="KW-0472">Membrane</keyword>
<keyword evidence="9 10" id="KW-0998">Cell outer membrane</keyword>
<evidence type="ECO:0000256" key="3">
    <source>
        <dbReference type="ARBA" id="ARBA00022452"/>
    </source>
</evidence>
<evidence type="ECO:0000256" key="5">
    <source>
        <dbReference type="ARBA" id="ARBA00022729"/>
    </source>
</evidence>
<evidence type="ECO:0000256" key="2">
    <source>
        <dbReference type="ARBA" id="ARBA00022448"/>
    </source>
</evidence>
<keyword evidence="5 12" id="KW-0732">Signal</keyword>
<dbReference type="RefSeq" id="WP_222135691.1">
    <property type="nucleotide sequence ID" value="NZ_JAILXK010000001.1"/>
</dbReference>
<feature type="domain" description="TonB-dependent receptor-like beta-barrel" evidence="13">
    <location>
        <begin position="198"/>
        <end position="628"/>
    </location>
</feature>
<dbReference type="EMBL" id="JAILXK010000001">
    <property type="protein sequence ID" value="MBY4636088.1"/>
    <property type="molecule type" value="Genomic_DNA"/>
</dbReference>
<dbReference type="Pfam" id="PF00593">
    <property type="entry name" value="TonB_dep_Rec_b-barrel"/>
    <property type="match status" value="1"/>
</dbReference>
<dbReference type="PANTHER" id="PTHR30069">
    <property type="entry name" value="TONB-DEPENDENT OUTER MEMBRANE RECEPTOR"/>
    <property type="match status" value="1"/>
</dbReference>
<dbReference type="Pfam" id="PF07715">
    <property type="entry name" value="Plug"/>
    <property type="match status" value="1"/>
</dbReference>
<dbReference type="SUPFAM" id="SSF56935">
    <property type="entry name" value="Porins"/>
    <property type="match status" value="1"/>
</dbReference>
<evidence type="ECO:0000256" key="6">
    <source>
        <dbReference type="ARBA" id="ARBA00023065"/>
    </source>
</evidence>
<accession>A0ABS7MAV4</accession>
<comment type="similarity">
    <text evidence="10 11">Belongs to the TonB-dependent receptor family.</text>
</comment>
<dbReference type="PROSITE" id="PS52016">
    <property type="entry name" value="TONB_DEPENDENT_REC_3"/>
    <property type="match status" value="1"/>
</dbReference>
<evidence type="ECO:0000259" key="14">
    <source>
        <dbReference type="Pfam" id="PF07715"/>
    </source>
</evidence>
<dbReference type="InterPro" id="IPR036942">
    <property type="entry name" value="Beta-barrel_TonB_sf"/>
</dbReference>
<evidence type="ECO:0000256" key="11">
    <source>
        <dbReference type="RuleBase" id="RU003357"/>
    </source>
</evidence>
<comment type="caution">
    <text evidence="15">The sequence shown here is derived from an EMBL/GenBank/DDBJ whole genome shotgun (WGS) entry which is preliminary data.</text>
</comment>
<organism evidence="15 16">
    <name type="scientific">Sphingopyxis jiangsuensis</name>
    <dbReference type="NCBI Taxonomy" id="2871171"/>
    <lineage>
        <taxon>Bacteria</taxon>
        <taxon>Pseudomonadati</taxon>
        <taxon>Pseudomonadota</taxon>
        <taxon>Alphaproteobacteria</taxon>
        <taxon>Sphingomonadales</taxon>
        <taxon>Sphingomonadaceae</taxon>
        <taxon>Sphingopyxis</taxon>
    </lineage>
</organism>
<evidence type="ECO:0000256" key="10">
    <source>
        <dbReference type="PROSITE-ProRule" id="PRU01360"/>
    </source>
</evidence>
<dbReference type="PANTHER" id="PTHR30069:SF53">
    <property type="entry name" value="COLICIN I RECEPTOR-RELATED"/>
    <property type="match status" value="1"/>
</dbReference>
<evidence type="ECO:0000313" key="16">
    <source>
        <dbReference type="Proteomes" id="UP001166571"/>
    </source>
</evidence>
<evidence type="ECO:0000313" key="15">
    <source>
        <dbReference type="EMBL" id="MBY4636088.1"/>
    </source>
</evidence>
<evidence type="ECO:0000256" key="12">
    <source>
        <dbReference type="SAM" id="SignalP"/>
    </source>
</evidence>
<dbReference type="Proteomes" id="UP001166571">
    <property type="component" value="Unassembled WGS sequence"/>
</dbReference>
<evidence type="ECO:0000256" key="1">
    <source>
        <dbReference type="ARBA" id="ARBA00004571"/>
    </source>
</evidence>
<keyword evidence="6" id="KW-0406">Ion transport</keyword>
<evidence type="ECO:0000256" key="4">
    <source>
        <dbReference type="ARBA" id="ARBA00022692"/>
    </source>
</evidence>
<dbReference type="InterPro" id="IPR039426">
    <property type="entry name" value="TonB-dep_rcpt-like"/>
</dbReference>
<gene>
    <name evidence="15" type="ORF">K5P26_02915</name>
</gene>
<dbReference type="CDD" id="cd01347">
    <property type="entry name" value="ligand_gated_channel"/>
    <property type="match status" value="1"/>
</dbReference>
<sequence>MKTFAYRTAISLIAFAAAAPALAAEANEDDRIAITVIGVPLAREDANASLSIIDAEDIARAQNGAAADLVARLPGVTLNQYGALGGVTNLRIRGAETDQTLVVIDGVRVGDPSSPGGGFDFGNLMLGTIDRIEVLRGANSLPWGSQAIGGVVAVTTTAATPAAGAVTSGRIGAEYGARDTVRVNGQLRTAALGASQFGIGGGYVRTDGFSNAAGGTERDGYRQYSANISNRTDIGDTLTFRAFGLYADSRIDLDGFAPPTYSFGDTDEFQKTREHYAAASIEHRPGGRGTGATGFTHQLQFGIADVNRDNYNPAFGTAPGFSARGRSERLSYSADWTVTPEIRLIAGAEREWSRSLTDDGFAPDRRKTATTGVWAMATAKPTDTLTLTGGVRRDDHRDFGGATSVAFDIGQRLGELVTLRASYREGFKAPTLFQLSDSTGAYGNPDLRPETARSYEIGVRIGNAQRWYADIAWYRRDSRDLIDFVSCPPGPNPLPPICATGTRPFGTYDNINRARGQGVEVDAGAKLSDTIELRGNYSLVVVTDRTPAGLYEGNRLARRPKHLANAELAWTPGGDLAGADLSVAARYASASFDNRANTVRLAPYWLVDLRASYPLTGAIELFGRVENLFDEEYQTVATYGTAGRSAYGGVRWSF</sequence>
<feature type="domain" description="TonB-dependent receptor plug" evidence="14">
    <location>
        <begin position="44"/>
        <end position="151"/>
    </location>
</feature>
<proteinExistence type="inferred from homology"/>
<dbReference type="InterPro" id="IPR012910">
    <property type="entry name" value="Plug_dom"/>
</dbReference>
<evidence type="ECO:0000256" key="7">
    <source>
        <dbReference type="ARBA" id="ARBA00023077"/>
    </source>
</evidence>
<reference evidence="15" key="1">
    <citation type="submission" date="2021-08" db="EMBL/GenBank/DDBJ databases">
        <title>Sphingopyxis panaciterrulae sp. nov., isolated from the surface water of the Yellow Sea.</title>
        <authorList>
            <person name="Gao Z."/>
            <person name="Zhang D."/>
            <person name="Zhang A."/>
        </authorList>
    </citation>
    <scope>NUCLEOTIDE SEQUENCE</scope>
    <source>
        <strain evidence="15">XHP0097</strain>
    </source>
</reference>
<comment type="subcellular location">
    <subcellularLocation>
        <location evidence="1 10">Cell outer membrane</location>
        <topology evidence="1 10">Multi-pass membrane protein</topology>
    </subcellularLocation>
</comment>
<evidence type="ECO:0000256" key="8">
    <source>
        <dbReference type="ARBA" id="ARBA00023136"/>
    </source>
</evidence>
<keyword evidence="2 10" id="KW-0813">Transport</keyword>
<dbReference type="Gene3D" id="2.170.130.10">
    <property type="entry name" value="TonB-dependent receptor, plug domain"/>
    <property type="match status" value="1"/>
</dbReference>
<dbReference type="Gene3D" id="2.40.170.20">
    <property type="entry name" value="TonB-dependent receptor, beta-barrel domain"/>
    <property type="match status" value="1"/>
</dbReference>
<evidence type="ECO:0000256" key="9">
    <source>
        <dbReference type="ARBA" id="ARBA00023237"/>
    </source>
</evidence>
<keyword evidence="16" id="KW-1185">Reference proteome</keyword>
<feature type="chain" id="PRO_5045640343" evidence="12">
    <location>
        <begin position="24"/>
        <end position="654"/>
    </location>
</feature>
<feature type="signal peptide" evidence="12">
    <location>
        <begin position="1"/>
        <end position="23"/>
    </location>
</feature>
<keyword evidence="3 10" id="KW-1134">Transmembrane beta strand</keyword>
<protein>
    <submittedName>
        <fullName evidence="15">TonB-dependent receptor</fullName>
    </submittedName>
</protein>
<name>A0ABS7MAV4_9SPHN</name>
<keyword evidence="4 10" id="KW-0812">Transmembrane</keyword>